<sequence length="179" mass="19417">MLIVAAVTQRNCVGGQLAQQVGELSVFDHGHEERPLDPHAHLEHCAVNPLPLRKAGGVEQDVERGLVHLVAVILKDLKEKLLLRGVKGVKRPLGNARLVCELVDRRALDAVFAHTPLRALLELTDNGLFFAVAECGTHSCPPKHSMTQKSFLVIVYPSGSGLSIAILSKKCPKRCGNMV</sequence>
<dbReference type="EMBL" id="ACEC01000119">
    <property type="protein sequence ID" value="EEG28982.1"/>
    <property type="molecule type" value="Genomic_DNA"/>
</dbReference>
<dbReference type="STRING" id="537013.CLOSTMETH_03397"/>
<keyword evidence="2" id="KW-1185">Reference proteome</keyword>
<gene>
    <name evidence="1" type="ORF">CLOSTMETH_03397</name>
</gene>
<dbReference type="Proteomes" id="UP000003340">
    <property type="component" value="Unassembled WGS sequence"/>
</dbReference>
<reference evidence="1 2" key="2">
    <citation type="submission" date="2009-02" db="EMBL/GenBank/DDBJ databases">
        <title>Draft genome sequence of Clostridium methylpentosum (DSM 5476).</title>
        <authorList>
            <person name="Sudarsanam P."/>
            <person name="Ley R."/>
            <person name="Guruge J."/>
            <person name="Turnbaugh P.J."/>
            <person name="Mahowald M."/>
            <person name="Liep D."/>
            <person name="Gordon J."/>
        </authorList>
    </citation>
    <scope>NUCLEOTIDE SEQUENCE [LARGE SCALE GENOMIC DNA]</scope>
    <source>
        <strain evidence="1 2">DSM 5476</strain>
    </source>
</reference>
<dbReference type="HOGENOM" id="CLU_1501010_0_0_9"/>
<evidence type="ECO:0000313" key="2">
    <source>
        <dbReference type="Proteomes" id="UP000003340"/>
    </source>
</evidence>
<name>C0EHQ2_9FIRM</name>
<comment type="caution">
    <text evidence="1">The sequence shown here is derived from an EMBL/GenBank/DDBJ whole genome shotgun (WGS) entry which is preliminary data.</text>
</comment>
<evidence type="ECO:0000313" key="1">
    <source>
        <dbReference type="EMBL" id="EEG28982.1"/>
    </source>
</evidence>
<reference evidence="1 2" key="1">
    <citation type="submission" date="2009-01" db="EMBL/GenBank/DDBJ databases">
        <authorList>
            <person name="Fulton L."/>
            <person name="Clifton S."/>
            <person name="Fulton B."/>
            <person name="Xu J."/>
            <person name="Minx P."/>
            <person name="Pepin K.H."/>
            <person name="Johnson M."/>
            <person name="Bhonagiri V."/>
            <person name="Nash W.E."/>
            <person name="Mardis E.R."/>
            <person name="Wilson R.K."/>
        </authorList>
    </citation>
    <scope>NUCLEOTIDE SEQUENCE [LARGE SCALE GENOMIC DNA]</scope>
    <source>
        <strain evidence="1 2">DSM 5476</strain>
    </source>
</reference>
<accession>C0EHQ2</accession>
<protein>
    <submittedName>
        <fullName evidence="1">Uncharacterized protein</fullName>
    </submittedName>
</protein>
<organism evidence="1 2">
    <name type="scientific">[Clostridium] methylpentosum DSM 5476</name>
    <dbReference type="NCBI Taxonomy" id="537013"/>
    <lineage>
        <taxon>Bacteria</taxon>
        <taxon>Bacillati</taxon>
        <taxon>Bacillota</taxon>
        <taxon>Clostridia</taxon>
        <taxon>Eubacteriales</taxon>
        <taxon>Oscillospiraceae</taxon>
        <taxon>Oscillospiraceae incertae sedis</taxon>
    </lineage>
</organism>
<proteinExistence type="predicted"/>
<dbReference type="AlphaFoldDB" id="C0EHQ2"/>